<evidence type="ECO:0000256" key="5">
    <source>
        <dbReference type="ARBA" id="ARBA00022448"/>
    </source>
</evidence>
<feature type="region of interest" description="Disordered" evidence="11">
    <location>
        <begin position="210"/>
        <end position="291"/>
    </location>
</feature>
<dbReference type="Pfam" id="PF00787">
    <property type="entry name" value="PX"/>
    <property type="match status" value="1"/>
</dbReference>
<dbReference type="GO" id="GO:0042147">
    <property type="term" value="P:retrograde transport, endosome to Golgi"/>
    <property type="evidence" value="ECO:0007669"/>
    <property type="project" value="EnsemblFungi"/>
</dbReference>
<dbReference type="GO" id="GO:0005768">
    <property type="term" value="C:endosome"/>
    <property type="evidence" value="ECO:0007669"/>
    <property type="project" value="EnsemblFungi"/>
</dbReference>
<dbReference type="PANTHER" id="PTHR10555">
    <property type="entry name" value="SORTING NEXIN"/>
    <property type="match status" value="1"/>
</dbReference>
<dbReference type="InterPro" id="IPR027267">
    <property type="entry name" value="AH/BAR_dom_sf"/>
</dbReference>
<dbReference type="InParanoid" id="G0VHP7"/>
<accession>G0VHP7</accession>
<dbReference type="SUPFAM" id="SSF64268">
    <property type="entry name" value="PX domain"/>
    <property type="match status" value="1"/>
</dbReference>
<keyword evidence="9" id="KW-0333">Golgi apparatus</keyword>
<comment type="subcellular location">
    <subcellularLocation>
        <location evidence="2">Cytoplasm</location>
    </subcellularLocation>
    <subcellularLocation>
        <location evidence="3">Golgi apparatus</location>
    </subcellularLocation>
    <subcellularLocation>
        <location evidence="1">Membrane</location>
        <topology evidence="1">Peripheral membrane protein</topology>
        <orientation evidence="1">Cytoplasmic side</orientation>
    </subcellularLocation>
</comment>
<keyword evidence="8" id="KW-0653">Protein transport</keyword>
<dbReference type="InterPro" id="IPR015404">
    <property type="entry name" value="Vps5_C"/>
</dbReference>
<comment type="similarity">
    <text evidence="4">Belongs to the sorting nexin family.</text>
</comment>
<reference key="2">
    <citation type="submission" date="2011-08" db="EMBL/GenBank/DDBJ databases">
        <title>Genome sequence of Naumovozyma castellii.</title>
        <authorList>
            <person name="Gordon J.L."/>
            <person name="Armisen D."/>
            <person name="Proux-Wera E."/>
            <person name="OhEigeartaigh S.S."/>
            <person name="Byrne K.P."/>
            <person name="Wolfe K.H."/>
        </authorList>
    </citation>
    <scope>NUCLEOTIDE SEQUENCE</scope>
    <source>
        <strain>Type strain:CBS 4309</strain>
    </source>
</reference>
<dbReference type="GO" id="GO:0045053">
    <property type="term" value="P:protein retention in Golgi apparatus"/>
    <property type="evidence" value="ECO:0007669"/>
    <property type="project" value="EnsemblFungi"/>
</dbReference>
<dbReference type="FunFam" id="1.20.1270.60:FF:000022">
    <property type="entry name" value="Sorting nexin 3 protein"/>
    <property type="match status" value="1"/>
</dbReference>
<dbReference type="KEGG" id="ncs:NCAS_0G00440"/>
<feature type="region of interest" description="Disordered" evidence="11">
    <location>
        <begin position="1"/>
        <end position="25"/>
    </location>
</feature>
<dbReference type="Pfam" id="PF09325">
    <property type="entry name" value="Vps5"/>
    <property type="match status" value="1"/>
</dbReference>
<dbReference type="HOGENOM" id="CLU_021752_0_0_1"/>
<dbReference type="SMART" id="SM00312">
    <property type="entry name" value="PX"/>
    <property type="match status" value="1"/>
</dbReference>
<sequence length="699" mass="79776">MNFNDTDDALSAPVWDDLNPPTKKQELNADVPEELSSTFATLNTGDELVTNPIVEVSEGEEEKFDVEGKPFQSHWVANAFASQDQNDSDNREGVRITKDSNALLLKGEVKNEDTDDLNISKADLMNELASSEVDPASGWTNPSIEPTTYNINAPLFSGDNSLPLAFNDTGKMDELQSTLNLHSNATNLGKPKILFNSRKMLKRKDYERDHLKSINTDDPLGKAQKDSEFIDEPLDDNTTSISNVNPVSKGSDIKRQMEEPLYKLSPKKDHTQTNEAKKENDKPTEVKQAPIEEPKPEFVKFDIVVKDPRKVGELTSAHIEYMVVAEAKILESGCSIVYRRYRDFRWLYRQLQNNHWGKIIPPPPEKQAVGRFKQDFIENRRLQMENMLQTIASSDSLQNDSDFILFLTSKDFPQDCKKREYESGSNACNDSGDLSITYISEIQLLGEEDGRRVIKNGGLLGESDKGFLSLSFSAPPKYVEVDNFLNERLKTIDNLSNELKEMYKTLETVDTERTNLASSLTDIQMKFESLSELNVTTESTSILNSLVDVEKAIQQSLERCSFQESLIMGTCIDNYSRSLASVRAIFNQRMTMGAFMMAVENDLRKKKSQGERVLKYAKGQNDPDKFEAFKLQYKLIERRARIIRSKWNELGETIRNEVARFDLDKTRELRDSMEIYLETLIESQKECIELWYTFHKNNF</sequence>
<evidence type="ECO:0000256" key="10">
    <source>
        <dbReference type="ARBA" id="ARBA00023136"/>
    </source>
</evidence>
<dbReference type="GO" id="GO:0015031">
    <property type="term" value="P:protein transport"/>
    <property type="evidence" value="ECO:0007669"/>
    <property type="project" value="UniProtKB-KW"/>
</dbReference>
<evidence type="ECO:0000256" key="3">
    <source>
        <dbReference type="ARBA" id="ARBA00004555"/>
    </source>
</evidence>
<keyword evidence="10" id="KW-0472">Membrane</keyword>
<keyword evidence="14" id="KW-1185">Reference proteome</keyword>
<name>G0VHP7_NAUCA</name>
<organism evidence="13 14">
    <name type="scientific">Naumovozyma castellii</name>
    <name type="common">Yeast</name>
    <name type="synonym">Saccharomyces castellii</name>
    <dbReference type="NCBI Taxonomy" id="27288"/>
    <lineage>
        <taxon>Eukaryota</taxon>
        <taxon>Fungi</taxon>
        <taxon>Dikarya</taxon>
        <taxon>Ascomycota</taxon>
        <taxon>Saccharomycotina</taxon>
        <taxon>Saccharomycetes</taxon>
        <taxon>Saccharomycetales</taxon>
        <taxon>Saccharomycetaceae</taxon>
        <taxon>Naumovozyma</taxon>
    </lineage>
</organism>
<evidence type="ECO:0000313" key="13">
    <source>
        <dbReference type="EMBL" id="CCC70931.1"/>
    </source>
</evidence>
<dbReference type="InterPro" id="IPR001683">
    <property type="entry name" value="PX_dom"/>
</dbReference>
<evidence type="ECO:0000256" key="4">
    <source>
        <dbReference type="ARBA" id="ARBA00010883"/>
    </source>
</evidence>
<dbReference type="PROSITE" id="PS50195">
    <property type="entry name" value="PX"/>
    <property type="match status" value="1"/>
</dbReference>
<dbReference type="FunCoup" id="G0VHP7">
    <property type="interactions" value="832"/>
</dbReference>
<feature type="compositionally biased region" description="Polar residues" evidence="11">
    <location>
        <begin position="236"/>
        <end position="248"/>
    </location>
</feature>
<dbReference type="Gene3D" id="1.20.1270.60">
    <property type="entry name" value="Arfaptin homology (AH) domain/BAR domain"/>
    <property type="match status" value="1"/>
</dbReference>
<feature type="compositionally biased region" description="Basic and acidic residues" evidence="11">
    <location>
        <begin position="251"/>
        <end position="291"/>
    </location>
</feature>
<dbReference type="GO" id="GO:0030905">
    <property type="term" value="C:retromer, tubulation complex"/>
    <property type="evidence" value="ECO:0007669"/>
    <property type="project" value="EnsemblFungi"/>
</dbReference>
<dbReference type="GO" id="GO:0140312">
    <property type="term" value="F:cargo adaptor activity"/>
    <property type="evidence" value="ECO:0007669"/>
    <property type="project" value="EnsemblFungi"/>
</dbReference>
<proteinExistence type="inferred from homology"/>
<dbReference type="RefSeq" id="XP_003677284.1">
    <property type="nucleotide sequence ID" value="XM_003677236.1"/>
</dbReference>
<dbReference type="InterPro" id="IPR036871">
    <property type="entry name" value="PX_dom_sf"/>
</dbReference>
<dbReference type="Gene3D" id="3.30.1520.10">
    <property type="entry name" value="Phox-like domain"/>
    <property type="match status" value="1"/>
</dbReference>
<evidence type="ECO:0000259" key="12">
    <source>
        <dbReference type="PROSITE" id="PS50195"/>
    </source>
</evidence>
<dbReference type="PANTHER" id="PTHR10555:SF170">
    <property type="entry name" value="FI18122P1"/>
    <property type="match status" value="1"/>
</dbReference>
<dbReference type="GO" id="GO:0005794">
    <property type="term" value="C:Golgi apparatus"/>
    <property type="evidence" value="ECO:0007669"/>
    <property type="project" value="UniProtKB-SubCell"/>
</dbReference>
<evidence type="ECO:0000256" key="8">
    <source>
        <dbReference type="ARBA" id="ARBA00022927"/>
    </source>
</evidence>
<evidence type="ECO:0000256" key="7">
    <source>
        <dbReference type="ARBA" id="ARBA00022553"/>
    </source>
</evidence>
<feature type="compositionally biased region" description="Basic and acidic residues" evidence="11">
    <location>
        <begin position="219"/>
        <end position="228"/>
    </location>
</feature>
<evidence type="ECO:0000256" key="1">
    <source>
        <dbReference type="ARBA" id="ARBA00004287"/>
    </source>
</evidence>
<dbReference type="OrthoDB" id="271164at2759"/>
<dbReference type="GO" id="GO:0032266">
    <property type="term" value="F:phosphatidylinositol-3-phosphate binding"/>
    <property type="evidence" value="ECO:0007669"/>
    <property type="project" value="EnsemblFungi"/>
</dbReference>
<dbReference type="OMA" id="EKMAAVW"/>
<dbReference type="GeneID" id="96904597"/>
<reference evidence="13 14" key="1">
    <citation type="journal article" date="2011" name="Proc. Natl. Acad. Sci. U.S.A.">
        <title>Evolutionary erosion of yeast sex chromosomes by mating-type switching accidents.</title>
        <authorList>
            <person name="Gordon J.L."/>
            <person name="Armisen D."/>
            <person name="Proux-Wera E."/>
            <person name="Oheigeartaigh S.S."/>
            <person name="Byrne K.P."/>
            <person name="Wolfe K.H."/>
        </authorList>
    </citation>
    <scope>NUCLEOTIDE SEQUENCE [LARGE SCALE GENOMIC DNA]</scope>
    <source>
        <strain evidence="14">ATCC 76901 / BCRC 22586 / CBS 4309 / NBRC 1992 / NRRL Y-12630</strain>
    </source>
</reference>
<dbReference type="EMBL" id="HE576758">
    <property type="protein sequence ID" value="CCC70931.1"/>
    <property type="molecule type" value="Genomic_DNA"/>
</dbReference>
<dbReference type="eggNOG" id="KOG2273">
    <property type="taxonomic scope" value="Eukaryota"/>
</dbReference>
<evidence type="ECO:0000256" key="2">
    <source>
        <dbReference type="ARBA" id="ARBA00004496"/>
    </source>
</evidence>
<evidence type="ECO:0000256" key="6">
    <source>
        <dbReference type="ARBA" id="ARBA00022490"/>
    </source>
</evidence>
<evidence type="ECO:0000313" key="14">
    <source>
        <dbReference type="Proteomes" id="UP000001640"/>
    </source>
</evidence>
<keyword evidence="6" id="KW-0963">Cytoplasm</keyword>
<evidence type="ECO:0000256" key="9">
    <source>
        <dbReference type="ARBA" id="ARBA00023034"/>
    </source>
</evidence>
<dbReference type="Proteomes" id="UP000001640">
    <property type="component" value="Chromosome 7"/>
</dbReference>
<dbReference type="GO" id="GO:0005829">
    <property type="term" value="C:cytosol"/>
    <property type="evidence" value="ECO:0007669"/>
    <property type="project" value="EnsemblFungi"/>
</dbReference>
<protein>
    <recommendedName>
        <fullName evidence="12">PX domain-containing protein</fullName>
    </recommendedName>
</protein>
<keyword evidence="5" id="KW-0813">Transport</keyword>
<feature type="domain" description="PX" evidence="12">
    <location>
        <begin position="299"/>
        <end position="414"/>
    </location>
</feature>
<gene>
    <name evidence="13" type="primary">NCAS0G00440</name>
    <name evidence="13" type="ordered locus">NCAS_0G00440</name>
</gene>
<evidence type="ECO:0000256" key="11">
    <source>
        <dbReference type="SAM" id="MobiDB-lite"/>
    </source>
</evidence>
<keyword evidence="7" id="KW-0597">Phosphoprotein</keyword>
<dbReference type="STRING" id="1064592.G0VHP7"/>
<dbReference type="AlphaFoldDB" id="G0VHP7"/>